<name>A0A5V5HM68_SALER</name>
<dbReference type="EMBL" id="AAHCDH010000030">
    <property type="protein sequence ID" value="EBU4654724.1"/>
    <property type="molecule type" value="Genomic_DNA"/>
</dbReference>
<keyword evidence="1" id="KW-1133">Transmembrane helix</keyword>
<sequence length="118" mass="13699">MRCGLPSLCFFYYLSINNTWSFGDFLFNGFLGKFSVAIFFIISGYLFYPKISSDTNWKVFFIQRFFRIAPIVTLSSLICILCSIILSDECNSFKGQLWNVIYWFDAGLINNRPNICGF</sequence>
<dbReference type="GO" id="GO:0016747">
    <property type="term" value="F:acyltransferase activity, transferring groups other than amino-acyl groups"/>
    <property type="evidence" value="ECO:0007669"/>
    <property type="project" value="InterPro"/>
</dbReference>
<keyword evidence="1" id="KW-0472">Membrane</keyword>
<evidence type="ECO:0000256" key="1">
    <source>
        <dbReference type="SAM" id="Phobius"/>
    </source>
</evidence>
<feature type="non-terminal residue" evidence="3">
    <location>
        <position position="118"/>
    </location>
</feature>
<protein>
    <submittedName>
        <fullName evidence="3">Acyltransferase family protein</fullName>
    </submittedName>
</protein>
<gene>
    <name evidence="3" type="ORF">CWV14_24225</name>
</gene>
<evidence type="ECO:0000313" key="3">
    <source>
        <dbReference type="EMBL" id="EBU4654724.1"/>
    </source>
</evidence>
<dbReference type="Pfam" id="PF01757">
    <property type="entry name" value="Acyl_transf_3"/>
    <property type="match status" value="1"/>
</dbReference>
<keyword evidence="3" id="KW-0012">Acyltransferase</keyword>
<keyword evidence="1" id="KW-0812">Transmembrane</keyword>
<feature type="transmembrane region" description="Helical" evidence="1">
    <location>
        <begin position="25"/>
        <end position="48"/>
    </location>
</feature>
<dbReference type="InterPro" id="IPR002656">
    <property type="entry name" value="Acyl_transf_3_dom"/>
</dbReference>
<comment type="caution">
    <text evidence="3">The sequence shown here is derived from an EMBL/GenBank/DDBJ whole genome shotgun (WGS) entry which is preliminary data.</text>
</comment>
<feature type="transmembrane region" description="Helical" evidence="1">
    <location>
        <begin position="68"/>
        <end position="86"/>
    </location>
</feature>
<dbReference type="AlphaFoldDB" id="A0A5V5HM68"/>
<evidence type="ECO:0000259" key="2">
    <source>
        <dbReference type="Pfam" id="PF01757"/>
    </source>
</evidence>
<feature type="domain" description="Acyltransferase 3" evidence="2">
    <location>
        <begin position="20"/>
        <end position="104"/>
    </location>
</feature>
<keyword evidence="3" id="KW-0808">Transferase</keyword>
<organism evidence="3">
    <name type="scientific">Salmonella enterica</name>
    <name type="common">Salmonella choleraesuis</name>
    <dbReference type="NCBI Taxonomy" id="28901"/>
    <lineage>
        <taxon>Bacteria</taxon>
        <taxon>Pseudomonadati</taxon>
        <taxon>Pseudomonadota</taxon>
        <taxon>Gammaproteobacteria</taxon>
        <taxon>Enterobacterales</taxon>
        <taxon>Enterobacteriaceae</taxon>
        <taxon>Salmonella</taxon>
    </lineage>
</organism>
<reference evidence="3" key="1">
    <citation type="submission" date="2018-07" db="EMBL/GenBank/DDBJ databases">
        <authorList>
            <consortium name="PulseNet: The National Subtyping Network for Foodborne Disease Surveillance"/>
            <person name="Tarr C.L."/>
            <person name="Trees E."/>
            <person name="Katz L.S."/>
            <person name="Carleton-Romer H.A."/>
            <person name="Stroika S."/>
            <person name="Kucerova Z."/>
            <person name="Roache K.F."/>
            <person name="Sabol A.L."/>
            <person name="Besser J."/>
            <person name="Gerner-Smidt P."/>
        </authorList>
    </citation>
    <scope>NUCLEOTIDE SEQUENCE</scope>
    <source>
        <strain evidence="3">PNUSAS029331</strain>
    </source>
</reference>
<proteinExistence type="predicted"/>
<accession>A0A5V5HM68</accession>